<dbReference type="InterPro" id="IPR013128">
    <property type="entry name" value="Peptidase_C1A"/>
</dbReference>
<dbReference type="PROSITE" id="PS00139">
    <property type="entry name" value="THIOL_PROTEASE_CYS"/>
    <property type="match status" value="1"/>
</dbReference>
<evidence type="ECO:0000313" key="9">
    <source>
        <dbReference type="EMBL" id="VDN51784.1"/>
    </source>
</evidence>
<dbReference type="OrthoDB" id="640249at2759"/>
<dbReference type="PRINTS" id="PR00705">
    <property type="entry name" value="PAPAIN"/>
</dbReference>
<evidence type="ECO:0000256" key="2">
    <source>
        <dbReference type="ARBA" id="ARBA00022670"/>
    </source>
</evidence>
<evidence type="ECO:0000256" key="5">
    <source>
        <dbReference type="ARBA" id="ARBA00022807"/>
    </source>
</evidence>
<evidence type="ECO:0000313" key="11">
    <source>
        <dbReference type="Proteomes" id="UP000274756"/>
    </source>
</evidence>
<proteinExistence type="inferred from homology"/>
<dbReference type="WBParaSite" id="DME_0000746401-mRNA-1">
    <property type="protein sequence ID" value="DME_0000746401-mRNA-1"/>
    <property type="gene ID" value="DME_0000746401"/>
</dbReference>
<dbReference type="PROSITE" id="PS00640">
    <property type="entry name" value="THIOL_PROTEASE_ASN"/>
    <property type="match status" value="1"/>
</dbReference>
<dbReference type="FunFam" id="3.90.70.10:FF:000031">
    <property type="entry name" value="Cathepsin B"/>
    <property type="match status" value="2"/>
</dbReference>
<dbReference type="InterPro" id="IPR000169">
    <property type="entry name" value="Pept_cys_AS"/>
</dbReference>
<dbReference type="Gene3D" id="3.90.70.10">
    <property type="entry name" value="Cysteine proteinases"/>
    <property type="match status" value="2"/>
</dbReference>
<dbReference type="InterPro" id="IPR000668">
    <property type="entry name" value="Peptidase_C1A_C"/>
</dbReference>
<gene>
    <name evidence="9" type="ORF">DME_LOCUS1757</name>
</gene>
<dbReference type="InterPro" id="IPR025660">
    <property type="entry name" value="Pept_his_AS"/>
</dbReference>
<reference evidence="12" key="1">
    <citation type="submission" date="2017-02" db="UniProtKB">
        <authorList>
            <consortium name="WormBaseParasite"/>
        </authorList>
    </citation>
    <scope>IDENTIFICATION</scope>
</reference>
<keyword evidence="4" id="KW-0378">Hydrolase</keyword>
<dbReference type="SUPFAM" id="SSF54001">
    <property type="entry name" value="Cysteine proteinases"/>
    <property type="match status" value="2"/>
</dbReference>
<dbReference type="STRING" id="318479.A0A0N4UIM9"/>
<dbReference type="CDD" id="cd02620">
    <property type="entry name" value="Peptidase_C1A_CathepsinB"/>
    <property type="match status" value="2"/>
</dbReference>
<feature type="domain" description="Peptidase C1A papain C-terminal" evidence="8">
    <location>
        <begin position="131"/>
        <end position="387"/>
    </location>
</feature>
<feature type="domain" description="Peptidase C1A papain C-terminal" evidence="8">
    <location>
        <begin position="450"/>
        <end position="681"/>
    </location>
</feature>
<evidence type="ECO:0000256" key="6">
    <source>
        <dbReference type="ARBA" id="ARBA00023145"/>
    </source>
</evidence>
<comment type="similarity">
    <text evidence="1">Belongs to the peptidase C1 family.</text>
</comment>
<evidence type="ECO:0000256" key="7">
    <source>
        <dbReference type="ARBA" id="ARBA00023157"/>
    </source>
</evidence>
<protein>
    <submittedName>
        <fullName evidence="12">Pept_C1 domain-containing protein</fullName>
    </submittedName>
</protein>
<dbReference type="PANTHER" id="PTHR12411">
    <property type="entry name" value="CYSTEINE PROTEASE FAMILY C1-RELATED"/>
    <property type="match status" value="1"/>
</dbReference>
<keyword evidence="6" id="KW-0865">Zymogen</keyword>
<dbReference type="Pfam" id="PF00112">
    <property type="entry name" value="Peptidase_C1"/>
    <property type="match status" value="2"/>
</dbReference>
<dbReference type="AlphaFoldDB" id="A0A0N4UIM9"/>
<dbReference type="Proteomes" id="UP000274756">
    <property type="component" value="Unassembled WGS sequence"/>
</dbReference>
<evidence type="ECO:0000256" key="4">
    <source>
        <dbReference type="ARBA" id="ARBA00022801"/>
    </source>
</evidence>
<reference evidence="9 11" key="2">
    <citation type="submission" date="2018-11" db="EMBL/GenBank/DDBJ databases">
        <authorList>
            <consortium name="Pathogen Informatics"/>
        </authorList>
    </citation>
    <scope>NUCLEOTIDE SEQUENCE [LARGE SCALE GENOMIC DNA]</scope>
</reference>
<dbReference type="GO" id="GO:0006508">
    <property type="term" value="P:proteolysis"/>
    <property type="evidence" value="ECO:0007669"/>
    <property type="project" value="UniProtKB-KW"/>
</dbReference>
<evidence type="ECO:0000313" key="12">
    <source>
        <dbReference type="WBParaSite" id="DME_0000746401-mRNA-1"/>
    </source>
</evidence>
<sequence length="682" mass="77255">MFRSRSKQKLVQISLLSQIWKVPRRTQPCYKPWNKYGIATSAVDFALYLLLRSVLDELRDQKIEQFAEKLTGQDLVDFVNKKQNLWTAKLYSKFESLSNRVKRGMLGVKHMALSADERRNLSPTRFSSMYIPEQFDSREHWDMCPSIKNIRDQSSCGSCWAFGAVEAMSDRICIASKGKIHVSLSADDLLSCCRSCGFGYADYHIKLSEPMEAWQYWVHNGIVTGSNFTSHDGCKPYPFPPCEHHSNKTHYKPCHHDLYPTPKCEKTCVPSYHDKSYLQDKFYGEHAYAVEDDVLSIQKEILTHGPVEASFEVYEDFLTYGSGVYKHVAGAFDGGHAVKLIGWGIDQGVPYWTAANSWNADWGEDGFFRILRGVDECGIESGIVAGLPKLPKLNGTDAKSKDKFDEFAKLNKRFASLTKDELRRFFGAKKLNSLKKAKFAAEENYANIDIPKSFDARDQWPLWSCWAFGAVEAMSDRICIASNQTKKVTLSARDLLSCCNECGDGCDGGFPLLAWEHWYNKGIVTGSDYISNTGCQPYPFPECAHHNNNSHLPPCNANLYDTPTCKYECSNSYSKSYSSDKYYGEATGNRPFSLLENVTRIQLEILNNGPVEAAFDVYSDFIYYEKGIYKHVTSDTIGGHAIKIIGWGVENSTSYWLIANSWNAEWGENGQNFFSYISNLIL</sequence>
<name>A0A0N4UIM9_DRAME</name>
<keyword evidence="7" id="KW-1015">Disulfide bond</keyword>
<keyword evidence="3" id="KW-0732">Signal</keyword>
<dbReference type="InterPro" id="IPR025661">
    <property type="entry name" value="Pept_asp_AS"/>
</dbReference>
<accession>A0A0N4UIM9</accession>
<dbReference type="EMBL" id="UYYG01000031">
    <property type="protein sequence ID" value="VDN51784.1"/>
    <property type="molecule type" value="Genomic_DNA"/>
</dbReference>
<dbReference type="PROSITE" id="PS00639">
    <property type="entry name" value="THIOL_PROTEASE_HIS"/>
    <property type="match status" value="2"/>
</dbReference>
<keyword evidence="5" id="KW-0788">Thiol protease</keyword>
<evidence type="ECO:0000313" key="10">
    <source>
        <dbReference type="Proteomes" id="UP000038040"/>
    </source>
</evidence>
<dbReference type="InterPro" id="IPR038765">
    <property type="entry name" value="Papain-like_cys_pep_sf"/>
</dbReference>
<dbReference type="SMART" id="SM00645">
    <property type="entry name" value="Pept_C1"/>
    <property type="match status" value="2"/>
</dbReference>
<dbReference type="Proteomes" id="UP000038040">
    <property type="component" value="Unplaced"/>
</dbReference>
<evidence type="ECO:0000256" key="1">
    <source>
        <dbReference type="ARBA" id="ARBA00008455"/>
    </source>
</evidence>
<evidence type="ECO:0000256" key="3">
    <source>
        <dbReference type="ARBA" id="ARBA00022729"/>
    </source>
</evidence>
<evidence type="ECO:0000259" key="8">
    <source>
        <dbReference type="SMART" id="SM00645"/>
    </source>
</evidence>
<keyword evidence="11" id="KW-1185">Reference proteome</keyword>
<organism evidence="10 12">
    <name type="scientific">Dracunculus medinensis</name>
    <name type="common">Guinea worm</name>
    <dbReference type="NCBI Taxonomy" id="318479"/>
    <lineage>
        <taxon>Eukaryota</taxon>
        <taxon>Metazoa</taxon>
        <taxon>Ecdysozoa</taxon>
        <taxon>Nematoda</taxon>
        <taxon>Chromadorea</taxon>
        <taxon>Rhabditida</taxon>
        <taxon>Spirurina</taxon>
        <taxon>Dracunculoidea</taxon>
        <taxon>Dracunculidae</taxon>
        <taxon>Dracunculus</taxon>
    </lineage>
</organism>
<dbReference type="GO" id="GO:0008234">
    <property type="term" value="F:cysteine-type peptidase activity"/>
    <property type="evidence" value="ECO:0007669"/>
    <property type="project" value="UniProtKB-KW"/>
</dbReference>
<keyword evidence="2" id="KW-0645">Protease</keyword>